<dbReference type="InterPro" id="IPR013718">
    <property type="entry name" value="COQ9_C"/>
</dbReference>
<evidence type="ECO:0000313" key="11">
    <source>
        <dbReference type="Proteomes" id="UP000054477"/>
    </source>
</evidence>
<comment type="similarity">
    <text evidence="3 8">Belongs to the COQ9 family.</text>
</comment>
<evidence type="ECO:0000256" key="5">
    <source>
        <dbReference type="ARBA" id="ARBA00022946"/>
    </source>
</evidence>
<evidence type="ECO:0000256" key="8">
    <source>
        <dbReference type="RuleBase" id="RU366063"/>
    </source>
</evidence>
<dbReference type="PANTHER" id="PTHR21427:SF19">
    <property type="entry name" value="UBIQUINONE BIOSYNTHESIS PROTEIN COQ9, MITOCHONDRIAL"/>
    <property type="match status" value="1"/>
</dbReference>
<dbReference type="GO" id="GO:0008289">
    <property type="term" value="F:lipid binding"/>
    <property type="evidence" value="ECO:0007669"/>
    <property type="project" value="UniProtKB-UniRule"/>
</dbReference>
<dbReference type="STRING" id="1095629.A0A0C9XQ69"/>
<evidence type="ECO:0000256" key="7">
    <source>
        <dbReference type="ARBA" id="ARBA00023128"/>
    </source>
</evidence>
<dbReference type="GO" id="GO:0005743">
    <property type="term" value="C:mitochondrial inner membrane"/>
    <property type="evidence" value="ECO:0007669"/>
    <property type="project" value="TreeGrafter"/>
</dbReference>
<dbReference type="EMBL" id="KN838676">
    <property type="protein sequence ID" value="KIJ98147.1"/>
    <property type="molecule type" value="Genomic_DNA"/>
</dbReference>
<evidence type="ECO:0000256" key="3">
    <source>
        <dbReference type="ARBA" id="ARBA00010766"/>
    </source>
</evidence>
<dbReference type="OrthoDB" id="619536at2759"/>
<evidence type="ECO:0000256" key="2">
    <source>
        <dbReference type="ARBA" id="ARBA00004749"/>
    </source>
</evidence>
<reference evidence="10 11" key="1">
    <citation type="submission" date="2014-04" db="EMBL/GenBank/DDBJ databases">
        <authorList>
            <consortium name="DOE Joint Genome Institute"/>
            <person name="Kuo A."/>
            <person name="Kohler A."/>
            <person name="Nagy L.G."/>
            <person name="Floudas D."/>
            <person name="Copeland A."/>
            <person name="Barry K.W."/>
            <person name="Cichocki N."/>
            <person name="Veneault-Fourrey C."/>
            <person name="LaButti K."/>
            <person name="Lindquist E.A."/>
            <person name="Lipzen A."/>
            <person name="Lundell T."/>
            <person name="Morin E."/>
            <person name="Murat C."/>
            <person name="Sun H."/>
            <person name="Tunlid A."/>
            <person name="Henrissat B."/>
            <person name="Grigoriev I.V."/>
            <person name="Hibbett D.S."/>
            <person name="Martin F."/>
            <person name="Nordberg H.P."/>
            <person name="Cantor M.N."/>
            <person name="Hua S.X."/>
        </authorList>
    </citation>
    <scope>NUCLEOTIDE SEQUENCE [LARGE SCALE GENOMIC DNA]</scope>
    <source>
        <strain evidence="10 11">LaAM-08-1</strain>
    </source>
</reference>
<organism evidence="10 11">
    <name type="scientific">Laccaria amethystina LaAM-08-1</name>
    <dbReference type="NCBI Taxonomy" id="1095629"/>
    <lineage>
        <taxon>Eukaryota</taxon>
        <taxon>Fungi</taxon>
        <taxon>Dikarya</taxon>
        <taxon>Basidiomycota</taxon>
        <taxon>Agaricomycotina</taxon>
        <taxon>Agaricomycetes</taxon>
        <taxon>Agaricomycetidae</taxon>
        <taxon>Agaricales</taxon>
        <taxon>Agaricineae</taxon>
        <taxon>Hydnangiaceae</taxon>
        <taxon>Laccaria</taxon>
    </lineage>
</organism>
<sequence>MQQTRLLKLALPLVRTHGFTREALARSVLQLPAPKAHTDPLPDAAVSALFGSGDQARKTLIDAWLTEGIRQLQLVDVKASGATVRELLRARLAYNEPVLGYLPEAFALMASPVSGSPPLDPMPALKHATGIADEVCYISGDASLQLAWYTRRASLAAIYMAAELHQLSSPKTAYAFLDSLFESSSSLESTLGEVSLFSNYITKSWKGIIKSSGIL</sequence>
<dbReference type="InterPro" id="IPR012762">
    <property type="entry name" value="Ubiq_biosynth_COQ9"/>
</dbReference>
<comment type="function">
    <text evidence="8">Membrane-associated protein that warps the membrane surface to access and bind aromatic isoprenes with high specificity, including ubiquinone (CoQ) isoprene intermediates and presents them directly to Coq7, therefore facilitating the Coq7-mediated hydroxylase step. Participates in the biosynthesis of coenzyme Q, also named ubiquinone, an essential lipid-soluble electron transporter for aerobic cellular respiration.</text>
</comment>
<dbReference type="HOGENOM" id="CLU_086708_0_0_1"/>
<dbReference type="GO" id="GO:0006744">
    <property type="term" value="P:ubiquinone biosynthetic process"/>
    <property type="evidence" value="ECO:0007669"/>
    <property type="project" value="UniProtKB-UniRule"/>
</dbReference>
<evidence type="ECO:0000256" key="4">
    <source>
        <dbReference type="ARBA" id="ARBA00022688"/>
    </source>
</evidence>
<keyword evidence="5" id="KW-0809">Transit peptide</keyword>
<reference evidence="11" key="2">
    <citation type="submission" date="2015-01" db="EMBL/GenBank/DDBJ databases">
        <title>Evolutionary Origins and Diversification of the Mycorrhizal Mutualists.</title>
        <authorList>
            <consortium name="DOE Joint Genome Institute"/>
            <consortium name="Mycorrhizal Genomics Consortium"/>
            <person name="Kohler A."/>
            <person name="Kuo A."/>
            <person name="Nagy L.G."/>
            <person name="Floudas D."/>
            <person name="Copeland A."/>
            <person name="Barry K.W."/>
            <person name="Cichocki N."/>
            <person name="Veneault-Fourrey C."/>
            <person name="LaButti K."/>
            <person name="Lindquist E.A."/>
            <person name="Lipzen A."/>
            <person name="Lundell T."/>
            <person name="Morin E."/>
            <person name="Murat C."/>
            <person name="Riley R."/>
            <person name="Ohm R."/>
            <person name="Sun H."/>
            <person name="Tunlid A."/>
            <person name="Henrissat B."/>
            <person name="Grigoriev I.V."/>
            <person name="Hibbett D.S."/>
            <person name="Martin F."/>
        </authorList>
    </citation>
    <scope>NUCLEOTIDE SEQUENCE [LARGE SCALE GENOMIC DNA]</scope>
    <source>
        <strain evidence="11">LaAM-08-1</strain>
    </source>
</reference>
<dbReference type="AlphaFoldDB" id="A0A0C9XQ69"/>
<name>A0A0C9XQ69_9AGAR</name>
<protein>
    <recommendedName>
        <fullName evidence="8">Ubiquinone biosynthesis protein</fullName>
    </recommendedName>
</protein>
<keyword evidence="11" id="KW-1185">Reference proteome</keyword>
<evidence type="ECO:0000313" key="10">
    <source>
        <dbReference type="EMBL" id="KIJ98147.1"/>
    </source>
</evidence>
<comment type="subcellular location">
    <subcellularLocation>
        <location evidence="1 8">Mitochondrion</location>
    </subcellularLocation>
</comment>
<evidence type="ECO:0000256" key="1">
    <source>
        <dbReference type="ARBA" id="ARBA00004173"/>
    </source>
</evidence>
<keyword evidence="7 8" id="KW-0496">Mitochondrion</keyword>
<keyword evidence="4 8" id="KW-0831">Ubiquinone biosynthesis</keyword>
<comment type="pathway">
    <text evidence="2 8">Cofactor biosynthesis; ubiquinone biosynthesis.</text>
</comment>
<dbReference type="UniPathway" id="UPA00232"/>
<proteinExistence type="inferred from homology"/>
<evidence type="ECO:0000256" key="6">
    <source>
        <dbReference type="ARBA" id="ARBA00023121"/>
    </source>
</evidence>
<dbReference type="PANTHER" id="PTHR21427">
    <property type="entry name" value="UBIQUINONE BIOSYNTHESIS PROTEIN COQ9, MITOCHONDRIAL"/>
    <property type="match status" value="1"/>
</dbReference>
<feature type="domain" description="COQ9 C-terminal" evidence="9">
    <location>
        <begin position="124"/>
        <end position="181"/>
    </location>
</feature>
<accession>A0A0C9XQ69</accession>
<keyword evidence="6 8" id="KW-0446">Lipid-binding</keyword>
<gene>
    <name evidence="10" type="ORF">K443DRAFT_104468</name>
</gene>
<dbReference type="Proteomes" id="UP000054477">
    <property type="component" value="Unassembled WGS sequence"/>
</dbReference>
<evidence type="ECO:0000259" key="9">
    <source>
        <dbReference type="Pfam" id="PF08511"/>
    </source>
</evidence>
<dbReference type="Pfam" id="PF08511">
    <property type="entry name" value="COQ9"/>
    <property type="match status" value="1"/>
</dbReference>